<evidence type="ECO:0000313" key="1">
    <source>
        <dbReference type="EMBL" id="QCD82515.1"/>
    </source>
</evidence>
<organism evidence="1 2">
    <name type="scientific">Vigna unguiculata</name>
    <name type="common">Cowpea</name>
    <dbReference type="NCBI Taxonomy" id="3917"/>
    <lineage>
        <taxon>Eukaryota</taxon>
        <taxon>Viridiplantae</taxon>
        <taxon>Streptophyta</taxon>
        <taxon>Embryophyta</taxon>
        <taxon>Tracheophyta</taxon>
        <taxon>Spermatophyta</taxon>
        <taxon>Magnoliopsida</taxon>
        <taxon>eudicotyledons</taxon>
        <taxon>Gunneridae</taxon>
        <taxon>Pentapetalae</taxon>
        <taxon>rosids</taxon>
        <taxon>fabids</taxon>
        <taxon>Fabales</taxon>
        <taxon>Fabaceae</taxon>
        <taxon>Papilionoideae</taxon>
        <taxon>50 kb inversion clade</taxon>
        <taxon>NPAAA clade</taxon>
        <taxon>indigoferoid/millettioid clade</taxon>
        <taxon>Phaseoleae</taxon>
        <taxon>Vigna</taxon>
    </lineage>
</organism>
<dbReference type="Proteomes" id="UP000501690">
    <property type="component" value="Linkage Group LG2"/>
</dbReference>
<proteinExistence type="predicted"/>
<dbReference type="AlphaFoldDB" id="A0A4D6L216"/>
<reference evidence="1 2" key="1">
    <citation type="submission" date="2019-04" db="EMBL/GenBank/DDBJ databases">
        <title>An improved genome assembly and genetic linkage map for asparagus bean, Vigna unguiculata ssp. sesquipedialis.</title>
        <authorList>
            <person name="Xia Q."/>
            <person name="Zhang R."/>
            <person name="Dong Y."/>
        </authorList>
    </citation>
    <scope>NUCLEOTIDE SEQUENCE [LARGE SCALE GENOMIC DNA]</scope>
    <source>
        <tissue evidence="1">Leaf</tissue>
    </source>
</reference>
<accession>A0A4D6L216</accession>
<protein>
    <submittedName>
        <fullName evidence="1">Uncharacterized protein</fullName>
    </submittedName>
</protein>
<sequence length="72" mass="7843">MSGVSLTVLPTCLKIKEVVLLGIEAFHYNKVEGCLCLCWTLLVVVVLGVFNINDGHGAVVGYFWSRMVVQCG</sequence>
<evidence type="ECO:0000313" key="2">
    <source>
        <dbReference type="Proteomes" id="UP000501690"/>
    </source>
</evidence>
<dbReference type="EMBL" id="CP039346">
    <property type="protein sequence ID" value="QCD82515.1"/>
    <property type="molecule type" value="Genomic_DNA"/>
</dbReference>
<gene>
    <name evidence="1" type="ORF">DEO72_LG2g2854</name>
</gene>
<keyword evidence="2" id="KW-1185">Reference proteome</keyword>
<name>A0A4D6L216_VIGUN</name>